<feature type="region of interest" description="Disordered" evidence="5">
    <location>
        <begin position="265"/>
        <end position="286"/>
    </location>
</feature>
<reference evidence="7" key="1">
    <citation type="submission" date="2019-06" db="EMBL/GenBank/DDBJ databases">
        <authorList>
            <person name="Zheng W."/>
        </authorList>
    </citation>
    <scope>NUCLEOTIDE SEQUENCE</scope>
    <source>
        <strain evidence="7">QDHG01</strain>
    </source>
</reference>
<dbReference type="Gene3D" id="1.10.510.10">
    <property type="entry name" value="Transferase(Phosphotransferase) domain 1"/>
    <property type="match status" value="1"/>
</dbReference>
<dbReference type="SMART" id="SM00220">
    <property type="entry name" value="S_TKc"/>
    <property type="match status" value="1"/>
</dbReference>
<dbReference type="AlphaFoldDB" id="A0A8J8NGW6"/>
<evidence type="ECO:0000313" key="8">
    <source>
        <dbReference type="Proteomes" id="UP000785679"/>
    </source>
</evidence>
<proteinExistence type="predicted"/>
<feature type="domain" description="Protein kinase" evidence="6">
    <location>
        <begin position="1"/>
        <end position="147"/>
    </location>
</feature>
<keyword evidence="8" id="KW-1185">Reference proteome</keyword>
<dbReference type="InterPro" id="IPR045269">
    <property type="entry name" value="Atg1-like"/>
</dbReference>
<dbReference type="InterPro" id="IPR011009">
    <property type="entry name" value="Kinase-like_dom_sf"/>
</dbReference>
<keyword evidence="2" id="KW-0547">Nucleotide-binding</keyword>
<evidence type="ECO:0000313" key="7">
    <source>
        <dbReference type="EMBL" id="TNV74280.1"/>
    </source>
</evidence>
<evidence type="ECO:0000256" key="2">
    <source>
        <dbReference type="ARBA" id="ARBA00022741"/>
    </source>
</evidence>
<accession>A0A8J8NGW6</accession>
<organism evidence="7 8">
    <name type="scientific">Halteria grandinella</name>
    <dbReference type="NCBI Taxonomy" id="5974"/>
    <lineage>
        <taxon>Eukaryota</taxon>
        <taxon>Sar</taxon>
        <taxon>Alveolata</taxon>
        <taxon>Ciliophora</taxon>
        <taxon>Intramacronucleata</taxon>
        <taxon>Spirotrichea</taxon>
        <taxon>Stichotrichia</taxon>
        <taxon>Sporadotrichida</taxon>
        <taxon>Halteriidae</taxon>
        <taxon>Halteria</taxon>
    </lineage>
</organism>
<evidence type="ECO:0000256" key="4">
    <source>
        <dbReference type="ARBA" id="ARBA00022840"/>
    </source>
</evidence>
<dbReference type="GO" id="GO:0005524">
    <property type="term" value="F:ATP binding"/>
    <property type="evidence" value="ECO:0007669"/>
    <property type="project" value="UniProtKB-KW"/>
</dbReference>
<dbReference type="PROSITE" id="PS00108">
    <property type="entry name" value="PROTEIN_KINASE_ST"/>
    <property type="match status" value="1"/>
</dbReference>
<dbReference type="Proteomes" id="UP000785679">
    <property type="component" value="Unassembled WGS sequence"/>
</dbReference>
<keyword evidence="1" id="KW-0808">Transferase</keyword>
<evidence type="ECO:0000256" key="5">
    <source>
        <dbReference type="SAM" id="MobiDB-lite"/>
    </source>
</evidence>
<evidence type="ECO:0000256" key="1">
    <source>
        <dbReference type="ARBA" id="ARBA00022679"/>
    </source>
</evidence>
<dbReference type="InterPro" id="IPR008271">
    <property type="entry name" value="Ser/Thr_kinase_AS"/>
</dbReference>
<name>A0A8J8NGW6_HALGN</name>
<dbReference type="SUPFAM" id="SSF56112">
    <property type="entry name" value="Protein kinase-like (PK-like)"/>
    <property type="match status" value="1"/>
</dbReference>
<comment type="caution">
    <text evidence="7">The sequence shown here is derived from an EMBL/GenBank/DDBJ whole genome shotgun (WGS) entry which is preliminary data.</text>
</comment>
<protein>
    <recommendedName>
        <fullName evidence="6">Protein kinase domain-containing protein</fullName>
    </recommendedName>
</protein>
<dbReference type="EMBL" id="RRYP01017190">
    <property type="protein sequence ID" value="TNV74280.1"/>
    <property type="molecule type" value="Genomic_DNA"/>
</dbReference>
<gene>
    <name evidence="7" type="ORF">FGO68_gene3484</name>
</gene>
<sequence length="917" mass="103159">MAAKGIIHRDLKPENILLNSKDNKNLDIRIADFGYATYLNDRQIARFMCGTPGYLAPEVIKGKSCTSKSDVFSAGAILYNMLAMRNLFPGRTQKVVLQENMECEVASALKQNLGEFSPLARGIVKKLLIADPSQRMSARQALSHAWFSEEKVVIEGSIRLNLILARVDCDNSLFNKEFLLNDKVQFQGSLNKSLAVPRNNRNESFLNDQHQIYGKLCSSGKDQPKLTHNATMGVQDLDVSTPCSSRMRRFNDQCVRSRFRDGNSAMGDHGKGYPNKGHWQDSNGDDMSEIGEFTQNRRALISQFNYYRIISSFKTNKHFDASISQGKSRVLKCAFSPMRQNGEADGGVAFDFSIKFQSNNETSQFKIKQSNNFGLNDAQTFKMRQSSGIKEDWQFNQLHDVDNFETSKKIIGEDSLAPFNSQANKNNLGIRPRRFSHNQQNQQEIFAQGQSQSKLNIIPSKFRQLGGGGNQVLTNLQQTNGLNLQLASLPARQGFQFDQLGAGGGDNSPQIAGLSPHQLNNALNNLNHKGPLLNSELYNPFKNTKLFQTENTPTEQLNQTPIKIIISSKKLNLQGEGSVIPFRADDQYPALVVSRHKKVTLGKQNNPNYSNSSEAVQQIANFEYNQQLQERRGLSSPKDVKLFENGPGCQVTNVHVKWLNQQKPCQQLPQHIQTIGKYKPSEHTARKGLSNPSQVYHQAVPIPDNKLNHKQFINFDSRKNGLLTLENNHHPRECLISGGGQVAQDVIMLRRNRYVTSEADNDVDDANIKEYNSSQSVAYDVEQYVSRYRFKTNEKNDGTRRNREISKELEICDQSVLLMDNLHLFPFVSNPSPAAGLYIRNNKDNIKCGEAVLLMQDSAELANLKPNEVLQICTLGTPANGTPQIPRILLDQQEGRSQNKLMASMNIARVRRVFQEE</sequence>
<dbReference type="GO" id="GO:0005829">
    <property type="term" value="C:cytosol"/>
    <property type="evidence" value="ECO:0007669"/>
    <property type="project" value="TreeGrafter"/>
</dbReference>
<dbReference type="Pfam" id="PF00069">
    <property type="entry name" value="Pkinase"/>
    <property type="match status" value="1"/>
</dbReference>
<dbReference type="GO" id="GO:0010506">
    <property type="term" value="P:regulation of autophagy"/>
    <property type="evidence" value="ECO:0007669"/>
    <property type="project" value="InterPro"/>
</dbReference>
<keyword evidence="3" id="KW-0418">Kinase</keyword>
<dbReference type="InterPro" id="IPR000719">
    <property type="entry name" value="Prot_kinase_dom"/>
</dbReference>
<dbReference type="GO" id="GO:0000045">
    <property type="term" value="P:autophagosome assembly"/>
    <property type="evidence" value="ECO:0007669"/>
    <property type="project" value="TreeGrafter"/>
</dbReference>
<dbReference type="PROSITE" id="PS50011">
    <property type="entry name" value="PROTEIN_KINASE_DOM"/>
    <property type="match status" value="1"/>
</dbReference>
<dbReference type="GO" id="GO:0000407">
    <property type="term" value="C:phagophore assembly site"/>
    <property type="evidence" value="ECO:0007669"/>
    <property type="project" value="TreeGrafter"/>
</dbReference>
<evidence type="ECO:0000259" key="6">
    <source>
        <dbReference type="PROSITE" id="PS50011"/>
    </source>
</evidence>
<dbReference type="PANTHER" id="PTHR24348">
    <property type="entry name" value="SERINE/THREONINE-PROTEIN KINASE UNC-51-RELATED"/>
    <property type="match status" value="1"/>
</dbReference>
<keyword evidence="4" id="KW-0067">ATP-binding</keyword>
<dbReference type="PANTHER" id="PTHR24348:SF22">
    <property type="entry name" value="NON-SPECIFIC SERINE_THREONINE PROTEIN KINASE"/>
    <property type="match status" value="1"/>
</dbReference>
<dbReference type="GO" id="GO:0005776">
    <property type="term" value="C:autophagosome"/>
    <property type="evidence" value="ECO:0007669"/>
    <property type="project" value="TreeGrafter"/>
</dbReference>
<dbReference type="GO" id="GO:0004674">
    <property type="term" value="F:protein serine/threonine kinase activity"/>
    <property type="evidence" value="ECO:0007669"/>
    <property type="project" value="InterPro"/>
</dbReference>
<evidence type="ECO:0000256" key="3">
    <source>
        <dbReference type="ARBA" id="ARBA00022777"/>
    </source>
</evidence>
<dbReference type="GO" id="GO:0016020">
    <property type="term" value="C:membrane"/>
    <property type="evidence" value="ECO:0007669"/>
    <property type="project" value="TreeGrafter"/>
</dbReference>